<dbReference type="PANTHER" id="PTHR37691:SF1">
    <property type="entry name" value="BLR3518 PROTEIN"/>
    <property type="match status" value="1"/>
</dbReference>
<organism evidence="1 2">
    <name type="scientific">Ignatzschineria ureiclastica</name>
    <dbReference type="NCBI Taxonomy" id="472582"/>
    <lineage>
        <taxon>Bacteria</taxon>
        <taxon>Pseudomonadati</taxon>
        <taxon>Pseudomonadota</taxon>
        <taxon>Gammaproteobacteria</taxon>
        <taxon>Cardiobacteriales</taxon>
        <taxon>Ignatzschineriaceae</taxon>
        <taxon>Ignatzschineria</taxon>
    </lineage>
</organism>
<dbReference type="Gene3D" id="3.40.1260.10">
    <property type="entry name" value="DsrEFH-like"/>
    <property type="match status" value="1"/>
</dbReference>
<name>A0A2U2AGM7_9GAMM</name>
<comment type="caution">
    <text evidence="1">The sequence shown here is derived from an EMBL/GenBank/DDBJ whole genome shotgun (WGS) entry which is preliminary data.</text>
</comment>
<evidence type="ECO:0000313" key="2">
    <source>
        <dbReference type="Proteomes" id="UP000245020"/>
    </source>
</evidence>
<dbReference type="PANTHER" id="PTHR37691">
    <property type="entry name" value="BLR3518 PROTEIN"/>
    <property type="match status" value="1"/>
</dbReference>
<dbReference type="RefSeq" id="WP_109188369.1">
    <property type="nucleotide sequence ID" value="NZ_BMYA01000001.1"/>
</dbReference>
<dbReference type="Proteomes" id="UP000245020">
    <property type="component" value="Unassembled WGS sequence"/>
</dbReference>
<dbReference type="SUPFAM" id="SSF75169">
    <property type="entry name" value="DsrEFH-like"/>
    <property type="match status" value="1"/>
</dbReference>
<accession>A0A2U2AGM7</accession>
<reference evidence="2" key="1">
    <citation type="submission" date="2018-05" db="EMBL/GenBank/DDBJ databases">
        <title>Ignatzschineria dubaiensis sp. nov., isolated from necrotic foot tissues of dromedaries (Camelus dromedarius) and associated maggots in Dubai, United Arab Emirates.</title>
        <authorList>
            <person name="Tsang C.C."/>
            <person name="Tang J.Y.M."/>
            <person name="Fong J.Y.H."/>
            <person name="Kinne J."/>
            <person name="Lee H.H."/>
            <person name="Joseph M."/>
            <person name="Jose S."/>
            <person name="Schuster R.K."/>
            <person name="Tang Y."/>
            <person name="Sivakumar S."/>
            <person name="Chen J.H.K."/>
            <person name="Teng J.L.L."/>
            <person name="Lau S.K.P."/>
            <person name="Wernery U."/>
            <person name="Woo P.C.Y."/>
        </authorList>
    </citation>
    <scope>NUCLEOTIDE SEQUENCE [LARGE SCALE GENOMIC DNA]</scope>
    <source>
        <strain evidence="2">KCTC 22644</strain>
    </source>
</reference>
<dbReference type="InterPro" id="IPR027396">
    <property type="entry name" value="DsrEFH-like"/>
</dbReference>
<sequence length="115" mass="12673">MFKLVIHISDKNLWQNAINNAHNTIKALHGSFDIRVIANGNAVQGYLDPEIRQKITDISHPNLQFIACNNSLVGQNITKEALNPADAKVTNIHIVPVAIIAIVEAQHEGFGYIKP</sequence>
<gene>
    <name evidence="1" type="ORF">DC083_00650</name>
</gene>
<protein>
    <recommendedName>
        <fullName evidence="3">Sulfur reduction protein DsrE</fullName>
    </recommendedName>
</protein>
<keyword evidence="2" id="KW-1185">Reference proteome</keyword>
<proteinExistence type="predicted"/>
<dbReference type="EMBL" id="QEWQ01000001">
    <property type="protein sequence ID" value="PWD81739.1"/>
    <property type="molecule type" value="Genomic_DNA"/>
</dbReference>
<dbReference type="AlphaFoldDB" id="A0A2U2AGM7"/>
<evidence type="ECO:0000313" key="1">
    <source>
        <dbReference type="EMBL" id="PWD81739.1"/>
    </source>
</evidence>
<evidence type="ECO:0008006" key="3">
    <source>
        <dbReference type="Google" id="ProtNLM"/>
    </source>
</evidence>
<dbReference type="OrthoDB" id="14053at2"/>